<keyword evidence="3" id="KW-1185">Reference proteome</keyword>
<comment type="caution">
    <text evidence="2">The sequence shown here is derived from an EMBL/GenBank/DDBJ whole genome shotgun (WGS) entry which is preliminary data.</text>
</comment>
<sequence>MPQCNCTTCNGALVPAHVIRNHKRSNLLNETLQSQIHYKRIAGRIIPGPQSDVGPVPRGFAVSLCEPAPSLSPHFEPHFSDSAVLDSGCLRDEDLRITTQDDAMPHLGPFHSLEALLTAVNHFDKYNSATAAGSRPLTPHDAHHLPADPDQANFDRELQRALEYVQEHQDEEEEADPDMEVNTDEYEDLAAPAQPGEDNPDPFLIPDDLSAEDATDLTHLPGHLLSIYALVSWLHLQFHLPRVTCNALLTILGFVLLSISPNIETPFVTLQSSNRVLGIDKPIYTLPHTMKIPVVKYPYLPLSHQFKSLLKIPGLEALLDSWRSKPRAPNQYLTVVSILELTGFPIYEAILPRRTPHVRPRSQYLICHRNIDGIKIPTESCPEGRLVRVILVAVVCDKPATHKIGGFASHSHTNFLLPAKIRHLPLRREMCPAFKVRTDAQHCELGELYRNLTTPNARKTFVKDFATRYTQLSHLPYFNIVEQVIIDPMHNLFLGSCGKLPMDIGMPSGGSLTADQWLLLSTVYGPIIIPQLWSTCLPSDTDNQILQQHFAMIQRSEADKQAQATHKAEDKQALAEAKKRGKEAFEAEKARIASQKLADAEAKKNKLRLTAVKQAEKAQLAAEKKARAAQRKGKCKATEQSVPDLPEGQPWSCPPPRESTSSTAQFLLQDPEYMDDIDPQADDLKFSLHPEDPANFLKLSAVLRILIKHQLSDEDLDEADQLIRDYCTELLNLYSSNVVKPNHHYTTHVVEYARNFGPLHDFWTFLFERLNKVLKSYKTNNHANGELETTFFKTLPHEVANVMIKASNEERGTVAGLAALTKDLDDAVVDAVQIYSLSPRHRKRDMSMDTYRLLAQSLCFRFPHTPVHCRTDRAIVPQSLPLNRQTVFFDYVIVDGKALLRFPYSRIQPLLNFHGEEKTMWFARMRWFKPWGAQLSVYAFGNWENIGIATVSCHSLSSQTGSLASLE</sequence>
<dbReference type="RefSeq" id="XP_041233125.1">
    <property type="nucleotide sequence ID" value="XM_041376442.1"/>
</dbReference>
<reference evidence="2" key="1">
    <citation type="journal article" date="2020" name="New Phytol.">
        <title>Comparative genomics reveals dynamic genome evolution in host specialist ectomycorrhizal fungi.</title>
        <authorList>
            <person name="Lofgren L.A."/>
            <person name="Nguyen N.H."/>
            <person name="Vilgalys R."/>
            <person name="Ruytinx J."/>
            <person name="Liao H.L."/>
            <person name="Branco S."/>
            <person name="Kuo A."/>
            <person name="LaButti K."/>
            <person name="Lipzen A."/>
            <person name="Andreopoulos W."/>
            <person name="Pangilinan J."/>
            <person name="Riley R."/>
            <person name="Hundley H."/>
            <person name="Na H."/>
            <person name="Barry K."/>
            <person name="Grigoriev I.V."/>
            <person name="Stajich J.E."/>
            <person name="Kennedy P.G."/>
        </authorList>
    </citation>
    <scope>NUCLEOTIDE SEQUENCE</scope>
    <source>
        <strain evidence="2">FC203</strain>
    </source>
</reference>
<dbReference type="AlphaFoldDB" id="A0AAD4EK10"/>
<accession>A0AAD4EK10</accession>
<feature type="region of interest" description="Disordered" evidence="1">
    <location>
        <begin position="623"/>
        <end position="662"/>
    </location>
</feature>
<dbReference type="PANTHER" id="PTHR46579">
    <property type="entry name" value="F5/8 TYPE C DOMAIN-CONTAINING PROTEIN-RELATED"/>
    <property type="match status" value="1"/>
</dbReference>
<protein>
    <submittedName>
        <fullName evidence="2">Uncharacterized protein</fullName>
    </submittedName>
</protein>
<evidence type="ECO:0000256" key="1">
    <source>
        <dbReference type="SAM" id="MobiDB-lite"/>
    </source>
</evidence>
<gene>
    <name evidence="2" type="ORF">F5891DRAFT_974250</name>
</gene>
<dbReference type="EMBL" id="JABBWK010000002">
    <property type="protein sequence ID" value="KAG1907550.1"/>
    <property type="molecule type" value="Genomic_DNA"/>
</dbReference>
<dbReference type="GeneID" id="64670740"/>
<organism evidence="2 3">
    <name type="scientific">Suillus fuscotomentosus</name>
    <dbReference type="NCBI Taxonomy" id="1912939"/>
    <lineage>
        <taxon>Eukaryota</taxon>
        <taxon>Fungi</taxon>
        <taxon>Dikarya</taxon>
        <taxon>Basidiomycota</taxon>
        <taxon>Agaricomycotina</taxon>
        <taxon>Agaricomycetes</taxon>
        <taxon>Agaricomycetidae</taxon>
        <taxon>Boletales</taxon>
        <taxon>Suillineae</taxon>
        <taxon>Suillaceae</taxon>
        <taxon>Suillus</taxon>
    </lineage>
</organism>
<dbReference type="Proteomes" id="UP001195769">
    <property type="component" value="Unassembled WGS sequence"/>
</dbReference>
<evidence type="ECO:0000313" key="2">
    <source>
        <dbReference type="EMBL" id="KAG1907550.1"/>
    </source>
</evidence>
<name>A0AAD4EK10_9AGAM</name>
<feature type="region of interest" description="Disordered" evidence="1">
    <location>
        <begin position="131"/>
        <end position="150"/>
    </location>
</feature>
<dbReference type="PANTHER" id="PTHR46579:SF1">
    <property type="entry name" value="F5_8 TYPE C DOMAIN-CONTAINING PROTEIN"/>
    <property type="match status" value="1"/>
</dbReference>
<proteinExistence type="predicted"/>
<feature type="compositionally biased region" description="Basic and acidic residues" evidence="1">
    <location>
        <begin position="138"/>
        <end position="150"/>
    </location>
</feature>
<evidence type="ECO:0000313" key="3">
    <source>
        <dbReference type="Proteomes" id="UP001195769"/>
    </source>
</evidence>